<evidence type="ECO:0000256" key="4">
    <source>
        <dbReference type="ARBA" id="ARBA00011881"/>
    </source>
</evidence>
<evidence type="ECO:0000256" key="12">
    <source>
        <dbReference type="ARBA" id="ARBA00052399"/>
    </source>
</evidence>
<keyword evidence="11" id="KW-0496">Mitochondrion</keyword>
<dbReference type="SUPFAM" id="SSF51395">
    <property type="entry name" value="FMN-linked oxidoreductases"/>
    <property type="match status" value="1"/>
</dbReference>
<dbReference type="InterPro" id="IPR037396">
    <property type="entry name" value="FMN_HAD"/>
</dbReference>
<dbReference type="PANTHER" id="PTHR10578">
    <property type="entry name" value="S -2-HYDROXY-ACID OXIDASE-RELATED"/>
    <property type="match status" value="1"/>
</dbReference>
<evidence type="ECO:0000256" key="8">
    <source>
        <dbReference type="ARBA" id="ARBA00022723"/>
    </source>
</evidence>
<dbReference type="CDD" id="cd02922">
    <property type="entry name" value="FCB2_FMN"/>
    <property type="match status" value="1"/>
</dbReference>
<dbReference type="GO" id="GO:0005758">
    <property type="term" value="C:mitochondrial intermembrane space"/>
    <property type="evidence" value="ECO:0007669"/>
    <property type="project" value="UniProtKB-SubCell"/>
</dbReference>
<evidence type="ECO:0000256" key="5">
    <source>
        <dbReference type="ARBA" id="ARBA00022617"/>
    </source>
</evidence>
<evidence type="ECO:0000256" key="16">
    <source>
        <dbReference type="ARBA" id="ARBA00068515"/>
    </source>
</evidence>
<evidence type="ECO:0000256" key="9">
    <source>
        <dbReference type="ARBA" id="ARBA00023002"/>
    </source>
</evidence>
<evidence type="ECO:0000256" key="10">
    <source>
        <dbReference type="ARBA" id="ARBA00023004"/>
    </source>
</evidence>
<evidence type="ECO:0000256" key="15">
    <source>
        <dbReference type="ARBA" id="ARBA00066458"/>
    </source>
</evidence>
<dbReference type="InterPro" id="IPR037458">
    <property type="entry name" value="L-MDH/L-LDH_FMN-bd"/>
</dbReference>
<comment type="catalytic activity">
    <reaction evidence="12">
        <text>(S)-lactate + 2 Fe(III)-[cytochrome c] = 2 Fe(II)-[cytochrome c] + pyruvate + 2 H(+)</text>
        <dbReference type="Rhea" id="RHEA:19909"/>
        <dbReference type="Rhea" id="RHEA-COMP:10350"/>
        <dbReference type="Rhea" id="RHEA-COMP:14399"/>
        <dbReference type="ChEBI" id="CHEBI:15361"/>
        <dbReference type="ChEBI" id="CHEBI:15378"/>
        <dbReference type="ChEBI" id="CHEBI:16651"/>
        <dbReference type="ChEBI" id="CHEBI:29033"/>
        <dbReference type="ChEBI" id="CHEBI:29034"/>
        <dbReference type="EC" id="1.1.2.3"/>
    </reaction>
    <physiologicalReaction direction="left-to-right" evidence="12">
        <dbReference type="Rhea" id="RHEA:19910"/>
    </physiologicalReaction>
</comment>
<dbReference type="FunFam" id="3.20.20.70:FF:000062">
    <property type="entry name" value="Cytochrome b2, mitochondrial, putative"/>
    <property type="match status" value="1"/>
</dbReference>
<name>A0A9P5CJP6_CRYP1</name>
<proteinExistence type="inferred from homology"/>
<keyword evidence="9" id="KW-0560">Oxidoreductase</keyword>
<dbReference type="Pfam" id="PF01070">
    <property type="entry name" value="FMN_dh"/>
    <property type="match status" value="1"/>
</dbReference>
<gene>
    <name evidence="19" type="ORF">M406DRAFT_51671</name>
</gene>
<dbReference type="Pfam" id="PF00173">
    <property type="entry name" value="Cyt-b5"/>
    <property type="match status" value="1"/>
</dbReference>
<evidence type="ECO:0000256" key="2">
    <source>
        <dbReference type="ARBA" id="ARBA00001970"/>
    </source>
</evidence>
<evidence type="ECO:0000256" key="14">
    <source>
        <dbReference type="ARBA" id="ARBA00061589"/>
    </source>
</evidence>
<protein>
    <recommendedName>
        <fullName evidence="16">L-lactate dehydrogenase (cytochrome)</fullName>
        <ecNumber evidence="15">1.1.2.3</ecNumber>
    </recommendedName>
</protein>
<evidence type="ECO:0000259" key="17">
    <source>
        <dbReference type="PROSITE" id="PS50255"/>
    </source>
</evidence>
<evidence type="ECO:0000256" key="3">
    <source>
        <dbReference type="ARBA" id="ARBA00004569"/>
    </source>
</evidence>
<dbReference type="SUPFAM" id="SSF55856">
    <property type="entry name" value="Cytochrome b5-like heme/steroid binding domain"/>
    <property type="match status" value="1"/>
</dbReference>
<comment type="cofactor">
    <cofactor evidence="2">
        <name>heme b</name>
        <dbReference type="ChEBI" id="CHEBI:60344"/>
    </cofactor>
</comment>
<comment type="cofactor">
    <cofactor evidence="1">
        <name>FMN</name>
        <dbReference type="ChEBI" id="CHEBI:58210"/>
    </cofactor>
</comment>
<reference evidence="19" key="1">
    <citation type="journal article" date="2020" name="Phytopathology">
        <title>Genome sequence of the chestnut blight fungus Cryphonectria parasitica EP155: A fundamental resource for an archetypical invasive plant pathogen.</title>
        <authorList>
            <person name="Crouch J.A."/>
            <person name="Dawe A."/>
            <person name="Aerts A."/>
            <person name="Barry K."/>
            <person name="Churchill A.C.L."/>
            <person name="Grimwood J."/>
            <person name="Hillman B."/>
            <person name="Milgroom M.G."/>
            <person name="Pangilinan J."/>
            <person name="Smith M."/>
            <person name="Salamov A."/>
            <person name="Schmutz J."/>
            <person name="Yadav J."/>
            <person name="Grigoriev I.V."/>
            <person name="Nuss D."/>
        </authorList>
    </citation>
    <scope>NUCLEOTIDE SEQUENCE</scope>
    <source>
        <strain evidence="19">EP155</strain>
    </source>
</reference>
<dbReference type="Proteomes" id="UP000803844">
    <property type="component" value="Unassembled WGS sequence"/>
</dbReference>
<dbReference type="Gene3D" id="3.20.20.70">
    <property type="entry name" value="Aldolase class I"/>
    <property type="match status" value="1"/>
</dbReference>
<dbReference type="PROSITE" id="PS51349">
    <property type="entry name" value="FMN_HYDROXY_ACID_DH_2"/>
    <property type="match status" value="1"/>
</dbReference>
<feature type="domain" description="FMN hydroxy acid dehydrogenase" evidence="18">
    <location>
        <begin position="116"/>
        <end position="476"/>
    </location>
</feature>
<evidence type="ECO:0000256" key="1">
    <source>
        <dbReference type="ARBA" id="ARBA00001917"/>
    </source>
</evidence>
<evidence type="ECO:0000256" key="11">
    <source>
        <dbReference type="ARBA" id="ARBA00023128"/>
    </source>
</evidence>
<dbReference type="GeneID" id="63841582"/>
<dbReference type="SMART" id="SM01117">
    <property type="entry name" value="Cyt-b5"/>
    <property type="match status" value="1"/>
</dbReference>
<dbReference type="Gene3D" id="3.10.120.10">
    <property type="entry name" value="Cytochrome b5-like heme/steroid binding domain"/>
    <property type="match status" value="1"/>
</dbReference>
<dbReference type="EC" id="1.1.2.3" evidence="15"/>
<dbReference type="OrthoDB" id="1925334at2759"/>
<keyword evidence="7" id="KW-0288">FMN</keyword>
<dbReference type="AlphaFoldDB" id="A0A9P5CJP6"/>
<dbReference type="InterPro" id="IPR001199">
    <property type="entry name" value="Cyt_B5-like_heme/steroid-bd"/>
</dbReference>
<dbReference type="GO" id="GO:0046872">
    <property type="term" value="F:metal ion binding"/>
    <property type="evidence" value="ECO:0007669"/>
    <property type="project" value="UniProtKB-KW"/>
</dbReference>
<evidence type="ECO:0000313" key="20">
    <source>
        <dbReference type="Proteomes" id="UP000803844"/>
    </source>
</evidence>
<keyword evidence="6" id="KW-0285">Flavoprotein</keyword>
<sequence>MASRASEAGSPLIPFSEVKKHGFAGDCWVIVDGKVYDLSVFDHPGGSDIILKYAGSDATAAFNEIHAPGILKALRPDQLRGPVDPHSIPVQEETKAVDHISRNGNTHQSNTSYPKPPLQSIISLHDFEKVARETYSAKTMAFYSSAATDLVSHHANIHCHRQLLLRPRVLRNVRDAVTRRQILGCDSSAPFFVSPAAMAKLAHPDGELAIARGCGEQGIIQIISTNASYPLEDIVASGQPNQPFFLQLYVNSDRQKTEALLRSANQLGIKAIFVTVDAPVPGKREADERIAAENIVSAISGAVATNDKKGGGLGRVMAKYIDSTLVWEDLAWIRKAAGGIPIVLKGIQTAADAQKAVDFGVDGILLSNHGGRSLDATQPAMVTLLELHKACPQVFHQLEVYVDGGFTRGADILKAIALGAVAVGIGRAWLYAVNYGQDGIEHMCEILKDELVTSMKLSGITDLDQAHPGMVNTSALEPLIRASDSHPWIQWTPRSRL</sequence>
<accession>A0A9P5CJP6</accession>
<evidence type="ECO:0000256" key="6">
    <source>
        <dbReference type="ARBA" id="ARBA00022630"/>
    </source>
</evidence>
<dbReference type="GO" id="GO:0004460">
    <property type="term" value="F:L-lactate dehydrogenase (cytochrome) activity"/>
    <property type="evidence" value="ECO:0007669"/>
    <property type="project" value="UniProtKB-EC"/>
</dbReference>
<dbReference type="PANTHER" id="PTHR10578:SF104">
    <property type="entry name" value="CYTOCHROME B2, MITOCHONDRIAL-RELATED"/>
    <property type="match status" value="1"/>
</dbReference>
<evidence type="ECO:0000256" key="13">
    <source>
        <dbReference type="ARBA" id="ARBA00061137"/>
    </source>
</evidence>
<organism evidence="19 20">
    <name type="scientific">Cryphonectria parasitica (strain ATCC 38755 / EP155)</name>
    <dbReference type="NCBI Taxonomy" id="660469"/>
    <lineage>
        <taxon>Eukaryota</taxon>
        <taxon>Fungi</taxon>
        <taxon>Dikarya</taxon>
        <taxon>Ascomycota</taxon>
        <taxon>Pezizomycotina</taxon>
        <taxon>Sordariomycetes</taxon>
        <taxon>Sordariomycetidae</taxon>
        <taxon>Diaporthales</taxon>
        <taxon>Cryphonectriaceae</taxon>
        <taxon>Cryphonectria-Endothia species complex</taxon>
        <taxon>Cryphonectria</taxon>
    </lineage>
</organism>
<comment type="caution">
    <text evidence="19">The sequence shown here is derived from an EMBL/GenBank/DDBJ whole genome shotgun (WGS) entry which is preliminary data.</text>
</comment>
<dbReference type="RefSeq" id="XP_040770914.1">
    <property type="nucleotide sequence ID" value="XM_040924453.1"/>
</dbReference>
<keyword evidence="5" id="KW-0349">Heme</keyword>
<evidence type="ECO:0000256" key="7">
    <source>
        <dbReference type="ARBA" id="ARBA00022643"/>
    </source>
</evidence>
<keyword evidence="10" id="KW-0408">Iron</keyword>
<comment type="similarity">
    <text evidence="14">In the N-terminal section; belongs to the cytochrome b5 family.</text>
</comment>
<dbReference type="EMBL" id="MU032354">
    <property type="protein sequence ID" value="KAF3759935.1"/>
    <property type="molecule type" value="Genomic_DNA"/>
</dbReference>
<dbReference type="InterPro" id="IPR013785">
    <property type="entry name" value="Aldolase_TIM"/>
</dbReference>
<dbReference type="InterPro" id="IPR036400">
    <property type="entry name" value="Cyt_B5-like_heme/steroid_sf"/>
</dbReference>
<evidence type="ECO:0000313" key="19">
    <source>
        <dbReference type="EMBL" id="KAF3759935.1"/>
    </source>
</evidence>
<comment type="subcellular location">
    <subcellularLocation>
        <location evidence="3">Mitochondrion intermembrane space</location>
    </subcellularLocation>
</comment>
<comment type="similarity">
    <text evidence="13">In the C-terminal section; belongs to the FMN-dependent alpha-hydroxy acid dehydrogenase family.</text>
</comment>
<feature type="domain" description="Cytochrome b5 heme-binding" evidence="17">
    <location>
        <begin position="10"/>
        <end position="84"/>
    </location>
</feature>
<dbReference type="PROSITE" id="PS50255">
    <property type="entry name" value="CYTOCHROME_B5_2"/>
    <property type="match status" value="1"/>
</dbReference>
<keyword evidence="8" id="KW-0479">Metal-binding</keyword>
<comment type="subunit">
    <text evidence="4">Homotetramer.</text>
</comment>
<keyword evidence="20" id="KW-1185">Reference proteome</keyword>
<dbReference type="InterPro" id="IPR000262">
    <property type="entry name" value="FMN-dep_DH"/>
</dbReference>
<evidence type="ECO:0000259" key="18">
    <source>
        <dbReference type="PROSITE" id="PS51349"/>
    </source>
</evidence>